<evidence type="ECO:0000256" key="12">
    <source>
        <dbReference type="SAM" id="MobiDB-lite"/>
    </source>
</evidence>
<reference evidence="14 15" key="1">
    <citation type="journal article" date="2013" name="Science">
        <title>Genomic diversity and evolution of the head crest in the rock pigeon.</title>
        <authorList>
            <person name="Shapiro M.D."/>
            <person name="Kronenberg Z."/>
            <person name="Li C."/>
            <person name="Domyan E.T."/>
            <person name="Pan H."/>
            <person name="Campbell M."/>
            <person name="Tan H."/>
            <person name="Huff C.D."/>
            <person name="Hu H."/>
            <person name="Vickrey A.I."/>
            <person name="Nielsen S.C."/>
            <person name="Stringham S.A."/>
            <person name="Hu H."/>
            <person name="Willerslev E."/>
            <person name="Gilbert M.T."/>
            <person name="Yandell M."/>
            <person name="Zhang G."/>
            <person name="Wang J."/>
        </authorList>
    </citation>
    <scope>NUCLEOTIDE SEQUENCE [LARGE SCALE GENOMIC DNA]</scope>
    <source>
        <tissue evidence="14">Blood</tissue>
    </source>
</reference>
<comment type="subcellular location">
    <subcellularLocation>
        <location evidence="1">Nucleus</location>
    </subcellularLocation>
</comment>
<dbReference type="Proteomes" id="UP000053872">
    <property type="component" value="Unassembled WGS sequence"/>
</dbReference>
<dbReference type="GO" id="GO:0005634">
    <property type="term" value="C:nucleus"/>
    <property type="evidence" value="ECO:0007669"/>
    <property type="project" value="UniProtKB-SubCell"/>
</dbReference>
<comment type="caution">
    <text evidence="14">The sequence shown here is derived from an EMBL/GenBank/DDBJ whole genome shotgun (WGS) entry which is preliminary data.</text>
</comment>
<evidence type="ECO:0000256" key="6">
    <source>
        <dbReference type="ARBA" id="ARBA00023015"/>
    </source>
</evidence>
<dbReference type="InterPro" id="IPR001739">
    <property type="entry name" value="Methyl_CpG_DNA-bd"/>
</dbReference>
<evidence type="ECO:0000256" key="1">
    <source>
        <dbReference type="ARBA" id="ARBA00004123"/>
    </source>
</evidence>
<feature type="domain" description="MBD" evidence="13">
    <location>
        <begin position="7"/>
        <end position="78"/>
    </location>
</feature>
<feature type="non-terminal residue" evidence="14">
    <location>
        <position position="1"/>
    </location>
</feature>
<evidence type="ECO:0000256" key="4">
    <source>
        <dbReference type="ARBA" id="ARBA00022771"/>
    </source>
</evidence>
<dbReference type="STRING" id="8932.A0A2I0LH94"/>
<dbReference type="AlphaFoldDB" id="A0A2I0LH94"/>
<dbReference type="CDD" id="cd01397">
    <property type="entry name" value="HAT_MBD"/>
    <property type="match status" value="1"/>
</dbReference>
<keyword evidence="3" id="KW-0479">Metal-binding</keyword>
<keyword evidence="15" id="KW-1185">Reference proteome</keyword>
<evidence type="ECO:0000256" key="11">
    <source>
        <dbReference type="ARBA" id="ARBA00023242"/>
    </source>
</evidence>
<feature type="compositionally biased region" description="Basic and acidic residues" evidence="12">
    <location>
        <begin position="117"/>
        <end position="129"/>
    </location>
</feature>
<dbReference type="EMBL" id="AKCR02000779">
    <property type="protein sequence ID" value="PKK16810.1"/>
    <property type="molecule type" value="Genomic_DNA"/>
</dbReference>
<evidence type="ECO:0000259" key="13">
    <source>
        <dbReference type="PROSITE" id="PS50982"/>
    </source>
</evidence>
<keyword evidence="6" id="KW-0805">Transcription regulation</keyword>
<dbReference type="SUPFAM" id="SSF54171">
    <property type="entry name" value="DNA-binding domain"/>
    <property type="match status" value="1"/>
</dbReference>
<keyword evidence="5" id="KW-0862">Zinc</keyword>
<evidence type="ECO:0000256" key="3">
    <source>
        <dbReference type="ARBA" id="ARBA00022723"/>
    </source>
</evidence>
<dbReference type="PANTHER" id="PTHR45915:SF5">
    <property type="entry name" value="BROMODOMAIN ADJACENT TO ZINC FINGER DOMAIN PROTEIN 2A"/>
    <property type="match status" value="1"/>
</dbReference>
<comment type="similarity">
    <text evidence="2">Belongs to the WAL family.</text>
</comment>
<evidence type="ECO:0000256" key="8">
    <source>
        <dbReference type="ARBA" id="ARBA00023117"/>
    </source>
</evidence>
<keyword evidence="11" id="KW-0539">Nucleus</keyword>
<evidence type="ECO:0000313" key="15">
    <source>
        <dbReference type="Proteomes" id="UP000053872"/>
    </source>
</evidence>
<dbReference type="KEGG" id="clv:102090812"/>
<feature type="region of interest" description="Disordered" evidence="12">
    <location>
        <begin position="106"/>
        <end position="142"/>
    </location>
</feature>
<protein>
    <submittedName>
        <fullName evidence="14">Bromodomain adjacent to zinc finger domain protein 2A-like</fullName>
    </submittedName>
</protein>
<keyword evidence="10" id="KW-0804">Transcription</keyword>
<name>A0A2I0LH94_COLLI</name>
<feature type="compositionally biased region" description="Basic residues" evidence="12">
    <location>
        <begin position="171"/>
        <end position="185"/>
    </location>
</feature>
<gene>
    <name evidence="14" type="ORF">A306_00015072</name>
</gene>
<dbReference type="GO" id="GO:0008270">
    <property type="term" value="F:zinc ion binding"/>
    <property type="evidence" value="ECO:0007669"/>
    <property type="project" value="UniProtKB-KW"/>
</dbReference>
<dbReference type="InterPro" id="IPR016177">
    <property type="entry name" value="DNA-bd_dom_sf"/>
</dbReference>
<proteinExistence type="inferred from homology"/>
<accession>A0A2I0LH94</accession>
<feature type="compositionally biased region" description="Basic and acidic residues" evidence="12">
    <location>
        <begin position="186"/>
        <end position="196"/>
    </location>
</feature>
<evidence type="ECO:0000256" key="2">
    <source>
        <dbReference type="ARBA" id="ARBA00007444"/>
    </source>
</evidence>
<organism evidence="14 15">
    <name type="scientific">Columba livia</name>
    <name type="common">Rock dove</name>
    <dbReference type="NCBI Taxonomy" id="8932"/>
    <lineage>
        <taxon>Eukaryota</taxon>
        <taxon>Metazoa</taxon>
        <taxon>Chordata</taxon>
        <taxon>Craniata</taxon>
        <taxon>Vertebrata</taxon>
        <taxon>Euteleostomi</taxon>
        <taxon>Archelosauria</taxon>
        <taxon>Archosauria</taxon>
        <taxon>Dinosauria</taxon>
        <taxon>Saurischia</taxon>
        <taxon>Theropoda</taxon>
        <taxon>Coelurosauria</taxon>
        <taxon>Aves</taxon>
        <taxon>Neognathae</taxon>
        <taxon>Neoaves</taxon>
        <taxon>Columbimorphae</taxon>
        <taxon>Columbiformes</taxon>
        <taxon>Columbidae</taxon>
        <taxon>Columba</taxon>
    </lineage>
</organism>
<evidence type="ECO:0000256" key="7">
    <source>
        <dbReference type="ARBA" id="ARBA00023054"/>
    </source>
</evidence>
<evidence type="ECO:0000256" key="9">
    <source>
        <dbReference type="ARBA" id="ARBA00023125"/>
    </source>
</evidence>
<keyword evidence="9" id="KW-0238">DNA-binding</keyword>
<dbReference type="InParanoid" id="A0A2I0LH94"/>
<evidence type="ECO:0000256" key="5">
    <source>
        <dbReference type="ARBA" id="ARBA00022833"/>
    </source>
</evidence>
<feature type="region of interest" description="Disordered" evidence="12">
    <location>
        <begin position="162"/>
        <end position="209"/>
    </location>
</feature>
<dbReference type="Pfam" id="PF01429">
    <property type="entry name" value="MBD"/>
    <property type="match status" value="1"/>
</dbReference>
<dbReference type="SMART" id="SM00391">
    <property type="entry name" value="MBD"/>
    <property type="match status" value="1"/>
</dbReference>
<keyword evidence="7" id="KW-0175">Coiled coil</keyword>
<keyword evidence="4" id="KW-0863">Zinc-finger</keyword>
<dbReference type="GO" id="GO:0003677">
    <property type="term" value="F:DNA binding"/>
    <property type="evidence" value="ECO:0007669"/>
    <property type="project" value="UniProtKB-KW"/>
</dbReference>
<evidence type="ECO:0000256" key="10">
    <source>
        <dbReference type="ARBA" id="ARBA00023163"/>
    </source>
</evidence>
<evidence type="ECO:0000313" key="14">
    <source>
        <dbReference type="EMBL" id="PKK16810.1"/>
    </source>
</evidence>
<dbReference type="FunFam" id="3.30.890.10:FF:000002">
    <property type="entry name" value="Bromodomain adjacent to zinc finger domain protein 2B"/>
    <property type="match status" value="1"/>
</dbReference>
<dbReference type="Gene3D" id="3.30.890.10">
    <property type="entry name" value="Methyl-cpg-binding Protein 2, Chain A"/>
    <property type="match status" value="1"/>
</dbReference>
<sequence>DVPRRRIATPEEVRVPLQHGWRREVRIKRGNHRWQGETWYYGPCGKRMKQFPEVIKYLSRNVVQDVRREHFSFSPRMPVGDFYEERDTPEGLQWVKLSPEEIPSRIQAITGKRGRPRNAEKTKPKEPPAAKRGRGRPPKLKMVDLLSKTDARLLKRLEAQDVLSDEDKLKMSKIKKKMRRKAKNKQKQEARAPRAKEAKKKPKVSVQVR</sequence>
<dbReference type="PROSITE" id="PS50982">
    <property type="entry name" value="MBD"/>
    <property type="match status" value="1"/>
</dbReference>
<keyword evidence="8" id="KW-0103">Bromodomain</keyword>
<dbReference type="PANTHER" id="PTHR45915">
    <property type="entry name" value="TRANSCRIPTION INTERMEDIARY FACTOR"/>
    <property type="match status" value="1"/>
</dbReference>
<dbReference type="GO" id="GO:0033553">
    <property type="term" value="C:rDNA heterochromatin"/>
    <property type="evidence" value="ECO:0007669"/>
    <property type="project" value="TreeGrafter"/>
</dbReference>